<dbReference type="EMBL" id="VEVO01000001">
    <property type="protein sequence ID" value="KAF0046943.1"/>
    <property type="molecule type" value="Genomic_DNA"/>
</dbReference>
<gene>
    <name evidence="2" type="ORF">F2P81_000576</name>
</gene>
<organism evidence="2 3">
    <name type="scientific">Scophthalmus maximus</name>
    <name type="common">Turbot</name>
    <name type="synonym">Psetta maxima</name>
    <dbReference type="NCBI Taxonomy" id="52904"/>
    <lineage>
        <taxon>Eukaryota</taxon>
        <taxon>Metazoa</taxon>
        <taxon>Chordata</taxon>
        <taxon>Craniata</taxon>
        <taxon>Vertebrata</taxon>
        <taxon>Euteleostomi</taxon>
        <taxon>Actinopterygii</taxon>
        <taxon>Neopterygii</taxon>
        <taxon>Teleostei</taxon>
        <taxon>Neoteleostei</taxon>
        <taxon>Acanthomorphata</taxon>
        <taxon>Carangaria</taxon>
        <taxon>Pleuronectiformes</taxon>
        <taxon>Pleuronectoidei</taxon>
        <taxon>Scophthalmidae</taxon>
        <taxon>Scophthalmus</taxon>
    </lineage>
</organism>
<proteinExistence type="predicted"/>
<name>A0A6A4TLG1_SCOMX</name>
<evidence type="ECO:0000313" key="3">
    <source>
        <dbReference type="Proteomes" id="UP000438429"/>
    </source>
</evidence>
<accession>A0A6A4TLG1</accession>
<reference evidence="2 3" key="1">
    <citation type="submission" date="2019-06" db="EMBL/GenBank/DDBJ databases">
        <title>Draft genomes of female and male turbot (Scophthalmus maximus).</title>
        <authorList>
            <person name="Xu H."/>
            <person name="Xu X.-W."/>
            <person name="Shao C."/>
            <person name="Chen S."/>
        </authorList>
    </citation>
    <scope>NUCLEOTIDE SEQUENCE [LARGE SCALE GENOMIC DNA]</scope>
    <source>
        <strain evidence="2">Ysfricsl-2016a</strain>
        <tissue evidence="2">Blood</tissue>
    </source>
</reference>
<protein>
    <submittedName>
        <fullName evidence="2">Uncharacterized protein</fullName>
    </submittedName>
</protein>
<evidence type="ECO:0000256" key="1">
    <source>
        <dbReference type="SAM" id="MobiDB-lite"/>
    </source>
</evidence>
<dbReference type="Proteomes" id="UP000438429">
    <property type="component" value="Unassembled WGS sequence"/>
</dbReference>
<feature type="region of interest" description="Disordered" evidence="1">
    <location>
        <begin position="1"/>
        <end position="72"/>
    </location>
</feature>
<feature type="compositionally biased region" description="Low complexity" evidence="1">
    <location>
        <begin position="13"/>
        <end position="23"/>
    </location>
</feature>
<comment type="caution">
    <text evidence="2">The sequence shown here is derived from an EMBL/GenBank/DDBJ whole genome shotgun (WGS) entry which is preliminary data.</text>
</comment>
<dbReference type="AlphaFoldDB" id="A0A6A4TLG1"/>
<evidence type="ECO:0000313" key="2">
    <source>
        <dbReference type="EMBL" id="KAF0046943.1"/>
    </source>
</evidence>
<sequence length="134" mass="14508">MYKGYQEAEEPQQDQSADAAAAANHGGCDGRQSDRAKRLRNSSSSDFKRVNPPGRGAGEDVQGSAGGGGERQRFVNYTSQRCDVLSRDCLNESRSNEICTIVFPPTPPPNGSDTRVNSPTHQTVLLFHTAIKKV</sequence>